<feature type="non-terminal residue" evidence="2">
    <location>
        <position position="1"/>
    </location>
</feature>
<dbReference type="Proteomes" id="UP000724686">
    <property type="component" value="Unassembled WGS sequence"/>
</dbReference>
<organism evidence="2 3">
    <name type="scientific">Leptospira ainlahdjerensis</name>
    <dbReference type="NCBI Taxonomy" id="2810033"/>
    <lineage>
        <taxon>Bacteria</taxon>
        <taxon>Pseudomonadati</taxon>
        <taxon>Spirochaetota</taxon>
        <taxon>Spirochaetia</taxon>
        <taxon>Leptospirales</taxon>
        <taxon>Leptospiraceae</taxon>
        <taxon>Leptospira</taxon>
    </lineage>
</organism>
<dbReference type="PROSITE" id="PS50830">
    <property type="entry name" value="TNASE_3"/>
    <property type="match status" value="1"/>
</dbReference>
<protein>
    <submittedName>
        <fullName evidence="2">Thermonuclease family protein</fullName>
    </submittedName>
</protein>
<dbReference type="InterPro" id="IPR016071">
    <property type="entry name" value="Staphylococal_nuclease_OB-fold"/>
</dbReference>
<comment type="caution">
    <text evidence="2">The sequence shown here is derived from an EMBL/GenBank/DDBJ whole genome shotgun (WGS) entry which is preliminary data.</text>
</comment>
<evidence type="ECO:0000313" key="3">
    <source>
        <dbReference type="Proteomes" id="UP000724686"/>
    </source>
</evidence>
<name>A0ABS2UE49_9LEPT</name>
<reference evidence="2 3" key="1">
    <citation type="submission" date="2021-02" db="EMBL/GenBank/DDBJ databases">
        <title>Leptospira ainlahdjerensis sp. nov., Leptospira ainazelensis sp. nov., Leptospira abararensis sp. nov. and Leptospira chreensis sp. nov., four new species isolated from water sources in Algeria.</title>
        <authorList>
            <person name="Amara Korba A."/>
            <person name="Kainiu M."/>
            <person name="Vincent A.T."/>
            <person name="Mariet J.-F."/>
            <person name="Veyrier F.J."/>
            <person name="Goarant C."/>
            <person name="Picardeau M."/>
        </authorList>
    </citation>
    <scope>NUCLEOTIDE SEQUENCE [LARGE SCALE GENOMIC DNA]</scope>
    <source>
        <strain evidence="2 3">201903070</strain>
    </source>
</reference>
<evidence type="ECO:0000313" key="2">
    <source>
        <dbReference type="EMBL" id="MBM9578641.1"/>
    </source>
</evidence>
<sequence>RKARESGYYGGIKKNRWNRPDGDIYHYKIVNKDILSEKALWIDFGFHFYQKITEKGFVKGDGIKLKKEQKSWISEKQSSNSKTLLYHYLGYLERIIDCDTLLVQIDLGFGITLRERIRLLGVNAPELLTPDGEVALKSLKKKLKPGSVLLIRTHFQDKYGRYLGDVLYVREKKANVSKLKAEGIHLNEELSNHGY</sequence>
<dbReference type="Pfam" id="PF00565">
    <property type="entry name" value="SNase"/>
    <property type="match status" value="1"/>
</dbReference>
<proteinExistence type="predicted"/>
<feature type="domain" description="TNase-like" evidence="1">
    <location>
        <begin position="86"/>
        <end position="195"/>
    </location>
</feature>
<evidence type="ECO:0000259" key="1">
    <source>
        <dbReference type="PROSITE" id="PS50830"/>
    </source>
</evidence>
<dbReference type="RefSeq" id="WP_205280637.1">
    <property type="nucleotide sequence ID" value="NZ_JAFFPU010000065.1"/>
</dbReference>
<dbReference type="EMBL" id="JAFFPU010000065">
    <property type="protein sequence ID" value="MBM9578641.1"/>
    <property type="molecule type" value="Genomic_DNA"/>
</dbReference>
<dbReference type="SUPFAM" id="SSF50199">
    <property type="entry name" value="Staphylococcal nuclease"/>
    <property type="match status" value="1"/>
</dbReference>
<accession>A0ABS2UE49</accession>
<gene>
    <name evidence="2" type="ORF">JWG45_15960</name>
</gene>
<dbReference type="InterPro" id="IPR035437">
    <property type="entry name" value="SNase_OB-fold_sf"/>
</dbReference>
<keyword evidence="3" id="KW-1185">Reference proteome</keyword>
<dbReference type="Gene3D" id="2.40.50.90">
    <property type="match status" value="1"/>
</dbReference>